<reference evidence="2" key="1">
    <citation type="journal article" date="2012" name="Nat. Biotechnol.">
        <title>Draft genome sequence of pigeonpea (Cajanus cajan), an orphan legume crop of resource-poor farmers.</title>
        <authorList>
            <person name="Varshney R.K."/>
            <person name="Chen W."/>
            <person name="Li Y."/>
            <person name="Bharti A.K."/>
            <person name="Saxena R.K."/>
            <person name="Schlueter J.A."/>
            <person name="Donoghue M.T."/>
            <person name="Azam S."/>
            <person name="Fan G."/>
            <person name="Whaley A.M."/>
            <person name="Farmer A.D."/>
            <person name="Sheridan J."/>
            <person name="Iwata A."/>
            <person name="Tuteja R."/>
            <person name="Penmetsa R.V."/>
            <person name="Wu W."/>
            <person name="Upadhyaya H.D."/>
            <person name="Yang S.P."/>
            <person name="Shah T."/>
            <person name="Saxena K.B."/>
            <person name="Michael T."/>
            <person name="McCombie W.R."/>
            <person name="Yang B."/>
            <person name="Zhang G."/>
            <person name="Yang H."/>
            <person name="Wang J."/>
            <person name="Spillane C."/>
            <person name="Cook D.R."/>
            <person name="May G.D."/>
            <person name="Xu X."/>
            <person name="Jackson S.A."/>
        </authorList>
    </citation>
    <scope>NUCLEOTIDE SEQUENCE [LARGE SCALE GENOMIC DNA]</scope>
</reference>
<organism evidence="2 3">
    <name type="scientific">Cajanus cajan</name>
    <name type="common">Pigeon pea</name>
    <name type="synonym">Cajanus indicus</name>
    <dbReference type="NCBI Taxonomy" id="3821"/>
    <lineage>
        <taxon>Eukaryota</taxon>
        <taxon>Viridiplantae</taxon>
        <taxon>Streptophyta</taxon>
        <taxon>Embryophyta</taxon>
        <taxon>Tracheophyta</taxon>
        <taxon>Spermatophyta</taxon>
        <taxon>Magnoliopsida</taxon>
        <taxon>eudicotyledons</taxon>
        <taxon>Gunneridae</taxon>
        <taxon>Pentapetalae</taxon>
        <taxon>rosids</taxon>
        <taxon>fabids</taxon>
        <taxon>Fabales</taxon>
        <taxon>Fabaceae</taxon>
        <taxon>Papilionoideae</taxon>
        <taxon>50 kb inversion clade</taxon>
        <taxon>NPAAA clade</taxon>
        <taxon>indigoferoid/millettioid clade</taxon>
        <taxon>Phaseoleae</taxon>
        <taxon>Cajanus</taxon>
    </lineage>
</organism>
<dbReference type="OMA" id="NTIPIWG"/>
<dbReference type="CDD" id="cd01650">
    <property type="entry name" value="RT_nLTR_like"/>
    <property type="match status" value="1"/>
</dbReference>
<evidence type="ECO:0000313" key="2">
    <source>
        <dbReference type="EMBL" id="KYP40127.1"/>
    </source>
</evidence>
<sequence>MDSYWSQRAKTFWLRDGDSNTKFFHAAVNIRRQKNHISTLYDSKGKQHSTPTELGNLACSYFQDLFTTLPGEIQAVTDTLDCKISQLDNEKLTTPLSREELCTALFQMHKDKAPGPDGFNHGFYKRFWEVCGKDILSSCNSWIEAGELPPHINDVVIALIPKCPNPSSMKELRPIALCNVIYKILSKALANRLKPLLQKKWVSWMMMFITSVHFQVLLNGNRVGSIVPGRGLRQGDPLSPYLFILGMEGLSSHIHKAERLGNMHGIQICRGAPKLHHLMFADDVFLFSQASEKEPNGVATILKTFEVASGQAINYDKSEVFLNRHAPPTNIMLSNTLHVQKCMTTGKYLGLPSMIGRNKNKLFRFIKERIWKKLQSWSHKLLSKAGKETPIKAVLQALPSYAMSVFMIPNRTIDEIEKLLNAFWWGANSNKHKGIKWMRWERLAISKLEGGLGFKNLSAFNLAMLAKYYPEDSFLNASLGHNPSYTWKSLWSTQHLLKNGIHWRLGNGNTIPIWGDCIHPHDPSNSQAFKVSDLMSNDKNGWNDVLINSLLDKDSSNRILNIPILNPCIVNPISSVRTPMLISTHLHLKTETLNVS</sequence>
<dbReference type="EMBL" id="KQ483856">
    <property type="protein sequence ID" value="KYP40127.1"/>
    <property type="molecule type" value="Genomic_DNA"/>
</dbReference>
<dbReference type="PANTHER" id="PTHR33116">
    <property type="entry name" value="REVERSE TRANSCRIPTASE ZINC-BINDING DOMAIN-CONTAINING PROTEIN-RELATED-RELATED"/>
    <property type="match status" value="1"/>
</dbReference>
<feature type="domain" description="Reverse transcriptase" evidence="1">
    <location>
        <begin position="209"/>
        <end position="351"/>
    </location>
</feature>
<protein>
    <submittedName>
        <fullName evidence="2">Transposon TX1 uncharacterized</fullName>
    </submittedName>
</protein>
<evidence type="ECO:0000259" key="1">
    <source>
        <dbReference type="Pfam" id="PF00078"/>
    </source>
</evidence>
<dbReference type="STRING" id="3821.A0A151RC87"/>
<dbReference type="Pfam" id="PF00078">
    <property type="entry name" value="RVT_1"/>
    <property type="match status" value="1"/>
</dbReference>
<proteinExistence type="predicted"/>
<keyword evidence="3" id="KW-1185">Reference proteome</keyword>
<name>A0A151RC87_CAJCA</name>
<dbReference type="AlphaFoldDB" id="A0A151RC87"/>
<dbReference type="PANTHER" id="PTHR33116:SF86">
    <property type="entry name" value="REVERSE TRANSCRIPTASE DOMAIN-CONTAINING PROTEIN"/>
    <property type="match status" value="1"/>
</dbReference>
<dbReference type="InterPro" id="IPR000477">
    <property type="entry name" value="RT_dom"/>
</dbReference>
<dbReference type="InterPro" id="IPR043502">
    <property type="entry name" value="DNA/RNA_pol_sf"/>
</dbReference>
<gene>
    <name evidence="2" type="ORF">KK1_038555</name>
</gene>
<evidence type="ECO:0000313" key="3">
    <source>
        <dbReference type="Proteomes" id="UP000075243"/>
    </source>
</evidence>
<dbReference type="Gramene" id="C.cajan_39259.t">
    <property type="protein sequence ID" value="C.cajan_39259.t"/>
    <property type="gene ID" value="C.cajan_39259"/>
</dbReference>
<dbReference type="SUPFAM" id="SSF56672">
    <property type="entry name" value="DNA/RNA polymerases"/>
    <property type="match status" value="1"/>
</dbReference>
<dbReference type="Proteomes" id="UP000075243">
    <property type="component" value="Unassembled WGS sequence"/>
</dbReference>
<accession>A0A151RC87</accession>